<evidence type="ECO:0000313" key="1">
    <source>
        <dbReference type="EMBL" id="KAI1706516.1"/>
    </source>
</evidence>
<gene>
    <name evidence="1" type="ORF">DdX_12976</name>
</gene>
<evidence type="ECO:0000313" key="2">
    <source>
        <dbReference type="Proteomes" id="UP001201812"/>
    </source>
</evidence>
<proteinExistence type="predicted"/>
<dbReference type="EMBL" id="JAKKPZ010000047">
    <property type="protein sequence ID" value="KAI1706516.1"/>
    <property type="molecule type" value="Genomic_DNA"/>
</dbReference>
<comment type="caution">
    <text evidence="1">The sequence shown here is derived from an EMBL/GenBank/DDBJ whole genome shotgun (WGS) entry which is preliminary data.</text>
</comment>
<sequence>MERRNRQISLPTDTTANILRHLSRKKLSQDLYLVNRNIWQIATSSHLVPNVHSIKYLYINTRDKLRYYNVDNIRAHVSDFDPEINSGYGNLIGIHNNSKYYEFPVSYFVQKIPIPEPFVRFGKYVHIQHCEDEALIRFLREAKESFLGCAMTIHFHSDIASDDEQNKLAYLFENAFIEPAEINQESRSALLNWLQNDYREDNKKAFEDENSPPTAFLITFFGSDAGACGPCLEGDHSFYLTKTSTNEKLSFIKQNRNNYLYRLWRRKVISDISDFETEDQYKRTTIYQSR</sequence>
<dbReference type="Proteomes" id="UP001201812">
    <property type="component" value="Unassembled WGS sequence"/>
</dbReference>
<dbReference type="AlphaFoldDB" id="A0AAD4MZQ1"/>
<name>A0AAD4MZQ1_9BILA</name>
<evidence type="ECO:0008006" key="3">
    <source>
        <dbReference type="Google" id="ProtNLM"/>
    </source>
</evidence>
<reference evidence="1" key="1">
    <citation type="submission" date="2022-01" db="EMBL/GenBank/DDBJ databases">
        <title>Genome Sequence Resource for Two Populations of Ditylenchus destructor, the Migratory Endoparasitic Phytonematode.</title>
        <authorList>
            <person name="Zhang H."/>
            <person name="Lin R."/>
            <person name="Xie B."/>
        </authorList>
    </citation>
    <scope>NUCLEOTIDE SEQUENCE</scope>
    <source>
        <strain evidence="1">BazhouSP</strain>
    </source>
</reference>
<accession>A0AAD4MZQ1</accession>
<protein>
    <recommendedName>
        <fullName evidence="3">F-box domain-containing protein</fullName>
    </recommendedName>
</protein>
<organism evidence="1 2">
    <name type="scientific">Ditylenchus destructor</name>
    <dbReference type="NCBI Taxonomy" id="166010"/>
    <lineage>
        <taxon>Eukaryota</taxon>
        <taxon>Metazoa</taxon>
        <taxon>Ecdysozoa</taxon>
        <taxon>Nematoda</taxon>
        <taxon>Chromadorea</taxon>
        <taxon>Rhabditida</taxon>
        <taxon>Tylenchina</taxon>
        <taxon>Tylenchomorpha</taxon>
        <taxon>Sphaerularioidea</taxon>
        <taxon>Anguinidae</taxon>
        <taxon>Anguininae</taxon>
        <taxon>Ditylenchus</taxon>
    </lineage>
</organism>
<keyword evidence="2" id="KW-1185">Reference proteome</keyword>